<comment type="caution">
    <text evidence="1">The sequence shown here is derived from an EMBL/GenBank/DDBJ whole genome shotgun (WGS) entry which is preliminary data.</text>
</comment>
<dbReference type="OrthoDB" id="416119at2759"/>
<accession>A0A7D9LCK4</accession>
<evidence type="ECO:0000313" key="1">
    <source>
        <dbReference type="EMBL" id="CAB4030063.1"/>
    </source>
</evidence>
<dbReference type="Pfam" id="PF00078">
    <property type="entry name" value="RVT_1"/>
    <property type="match status" value="1"/>
</dbReference>
<organism evidence="1 2">
    <name type="scientific">Paramuricea clavata</name>
    <name type="common">Red gorgonian</name>
    <name type="synonym">Violescent sea-whip</name>
    <dbReference type="NCBI Taxonomy" id="317549"/>
    <lineage>
        <taxon>Eukaryota</taxon>
        <taxon>Metazoa</taxon>
        <taxon>Cnidaria</taxon>
        <taxon>Anthozoa</taxon>
        <taxon>Octocorallia</taxon>
        <taxon>Malacalcyonacea</taxon>
        <taxon>Plexauridae</taxon>
        <taxon>Paramuricea</taxon>
    </lineage>
</organism>
<dbReference type="InterPro" id="IPR043502">
    <property type="entry name" value="DNA/RNA_pol_sf"/>
</dbReference>
<dbReference type="SUPFAM" id="SSF56672">
    <property type="entry name" value="DNA/RNA polymerases"/>
    <property type="match status" value="1"/>
</dbReference>
<dbReference type="PANTHER" id="PTHR31635:SF196">
    <property type="entry name" value="REVERSE TRANSCRIPTASE DOMAIN-CONTAINING PROTEIN-RELATED"/>
    <property type="match status" value="1"/>
</dbReference>
<dbReference type="EMBL" id="CACRXK020016599">
    <property type="protein sequence ID" value="CAB4030063.1"/>
    <property type="molecule type" value="Genomic_DNA"/>
</dbReference>
<reference evidence="1" key="1">
    <citation type="submission" date="2020-04" db="EMBL/GenBank/DDBJ databases">
        <authorList>
            <person name="Alioto T."/>
            <person name="Alioto T."/>
            <person name="Gomez Garrido J."/>
        </authorList>
    </citation>
    <scope>NUCLEOTIDE SEQUENCE</scope>
    <source>
        <strain evidence="1">A484AB</strain>
    </source>
</reference>
<dbReference type="Gene3D" id="3.60.10.10">
    <property type="entry name" value="Endonuclease/exonuclease/phosphatase"/>
    <property type="match status" value="1"/>
</dbReference>
<dbReference type="Proteomes" id="UP001152795">
    <property type="component" value="Unassembled WGS sequence"/>
</dbReference>
<dbReference type="PROSITE" id="PS50878">
    <property type="entry name" value="RT_POL"/>
    <property type="match status" value="1"/>
</dbReference>
<dbReference type="AlphaFoldDB" id="A0A7D9LCK4"/>
<keyword evidence="2" id="KW-1185">Reference proteome</keyword>
<dbReference type="InterPro" id="IPR036691">
    <property type="entry name" value="Endo/exonu/phosph_ase_sf"/>
</dbReference>
<dbReference type="InterPro" id="IPR000477">
    <property type="entry name" value="RT_dom"/>
</dbReference>
<protein>
    <submittedName>
        <fullName evidence="1">Uncharacterized protein</fullName>
    </submittedName>
</protein>
<dbReference type="CDD" id="cd01650">
    <property type="entry name" value="RT_nLTR_like"/>
    <property type="match status" value="1"/>
</dbReference>
<evidence type="ECO:0000313" key="2">
    <source>
        <dbReference type="Proteomes" id="UP001152795"/>
    </source>
</evidence>
<dbReference type="SUPFAM" id="SSF56219">
    <property type="entry name" value="DNase I-like"/>
    <property type="match status" value="1"/>
</dbReference>
<proteinExistence type="predicted"/>
<sequence>MSSLGGIGAPHLKNLIARFSLVDIWRKQHPTDQQFTWQNRLGTIKCRLDKFYISSSLAKDYDIESTIEPCPYSDHNIAIITLKVERSSNNVGPGVWKLNSSILNDTTVRDKVVAFWSDWQKKKQYFSNVGEWWDTGKSRIKSLLIKCSKTKLIKSKQERARVLKRYRTLVAKDNLSANEVEELDAVKSQLGTIDFQRVEGNKIRCKAKWVEANEQPSRFLFQQEKKQAVKKTCPALHTADGRRVTDQEGIMSEQVKFYKTLYSKVPTDSAAQDRLLNLLERKLTDEQRDSCEDLFTASECSAALKSMSRGKTPGSDGLPKEFYITFWDMLREDFVEMANNCIADGIMPESLRQAMISLLYKKDDPELLKNWRPISLLNVDYKIITKVLVNRMKPLMSTVIDPDQCCAVPGRSSEDNATLLRDICDYLEIHSQTACAFISLDQEKAFDYVDWKFLDRILETMNFGPQFRSFITCIYTDIQSAILSNGYVSEFFNVQRGVRQGFPLSPLLFVLVAKVFGQAIRKCPEIQGLRLPGGKEVKISQYADDNTCIVTNTYGIFKVFDVFDEYGRASGARLNRTKSKGLWLGRWRCRTDSPCGLEWVNSRLKIVGVYFGDEGACLKSWEEVSAKFIAVIKKWESRFLTLRGKVTVLDSLAVSTIWHVAKIYPPTREMLDSLQSQIWKFVWSKKPELVRRETYMSNYDHGGLRVIHLDIKSKTLLIGRIF</sequence>
<gene>
    <name evidence="1" type="ORF">PACLA_8A073726</name>
</gene>
<name>A0A7D9LCK4_PARCT</name>
<dbReference type="PANTHER" id="PTHR31635">
    <property type="entry name" value="REVERSE TRANSCRIPTASE DOMAIN-CONTAINING PROTEIN-RELATED"/>
    <property type="match status" value="1"/>
</dbReference>